<dbReference type="SUPFAM" id="SSF48619">
    <property type="entry name" value="Phospholipase A2, PLA2"/>
    <property type="match status" value="1"/>
</dbReference>
<gene>
    <name evidence="1" type="ORF">HDA33_001900</name>
</gene>
<evidence type="ECO:0008006" key="3">
    <source>
        <dbReference type="Google" id="ProtNLM"/>
    </source>
</evidence>
<evidence type="ECO:0000313" key="1">
    <source>
        <dbReference type="EMBL" id="MBB5849336.1"/>
    </source>
</evidence>
<dbReference type="AlphaFoldDB" id="A0A7W9JK29"/>
<comment type="caution">
    <text evidence="1">The sequence shown here is derived from an EMBL/GenBank/DDBJ whole genome shotgun (WGS) entry which is preliminary data.</text>
</comment>
<dbReference type="GO" id="GO:0004623">
    <property type="term" value="F:phospholipase A2 activity"/>
    <property type="evidence" value="ECO:0007669"/>
    <property type="project" value="InterPro"/>
</dbReference>
<dbReference type="GO" id="GO:0050482">
    <property type="term" value="P:arachidonate secretion"/>
    <property type="evidence" value="ECO:0007669"/>
    <property type="project" value="InterPro"/>
</dbReference>
<name>A0A7W9JK29_9MICC</name>
<protein>
    <recommendedName>
        <fullName evidence="3">Phospholipase A2 domain-containing protein</fullName>
    </recommendedName>
</protein>
<dbReference type="Gene3D" id="1.20.90.10">
    <property type="entry name" value="Phospholipase A2 domain"/>
    <property type="match status" value="1"/>
</dbReference>
<accession>A0A7W9JK29</accession>
<dbReference type="Proteomes" id="UP000567246">
    <property type="component" value="Unassembled WGS sequence"/>
</dbReference>
<dbReference type="EMBL" id="JACHMW010000001">
    <property type="protein sequence ID" value="MBB5849336.1"/>
    <property type="molecule type" value="Genomic_DNA"/>
</dbReference>
<evidence type="ECO:0000313" key="2">
    <source>
        <dbReference type="Proteomes" id="UP000567246"/>
    </source>
</evidence>
<sequence>MPHRPPPSSPSPRRGRPLRGLRGLVAAGGVVLLLGSAVQPAAAQPADTAAQSAAVAHAPSTTATAASTPRLPRVAAVRELDARIAEAGAYLSRGSDGVLRFDAAAAAADGASADVLELGAVMNQMAGPASSGPHAQAKLSLPIWGNWCGPGHGGGTPIDVLDSICRTHDRCYGARGYFACSCDREIVKNIRANVHRMGSRESLVAAAVATYFTYCLCNPLK</sequence>
<reference evidence="1 2" key="1">
    <citation type="submission" date="2020-08" db="EMBL/GenBank/DDBJ databases">
        <title>Sequencing the genomes of 1000 actinobacteria strains.</title>
        <authorList>
            <person name="Klenk H.-P."/>
        </authorList>
    </citation>
    <scope>NUCLEOTIDE SEQUENCE [LARGE SCALE GENOMIC DNA]</scope>
    <source>
        <strain evidence="1 2">DSM 17945</strain>
    </source>
</reference>
<keyword evidence="2" id="KW-1185">Reference proteome</keyword>
<proteinExistence type="predicted"/>
<organism evidence="1 2">
    <name type="scientific">Micrococcus endophyticus</name>
    <dbReference type="NCBI Taxonomy" id="455343"/>
    <lineage>
        <taxon>Bacteria</taxon>
        <taxon>Bacillati</taxon>
        <taxon>Actinomycetota</taxon>
        <taxon>Actinomycetes</taxon>
        <taxon>Micrococcales</taxon>
        <taxon>Micrococcaceae</taxon>
        <taxon>Micrococcus</taxon>
    </lineage>
</organism>
<dbReference type="InterPro" id="IPR036444">
    <property type="entry name" value="PLipase_A2_dom_sf"/>
</dbReference>
<dbReference type="GO" id="GO:0006644">
    <property type="term" value="P:phospholipid metabolic process"/>
    <property type="evidence" value="ECO:0007669"/>
    <property type="project" value="InterPro"/>
</dbReference>
<dbReference type="RefSeq" id="WP_184172847.1">
    <property type="nucleotide sequence ID" value="NZ_BAABAG010000019.1"/>
</dbReference>